<organism evidence="1">
    <name type="scientific">Sesamum radiatum</name>
    <name type="common">Black benniseed</name>
    <dbReference type="NCBI Taxonomy" id="300843"/>
    <lineage>
        <taxon>Eukaryota</taxon>
        <taxon>Viridiplantae</taxon>
        <taxon>Streptophyta</taxon>
        <taxon>Embryophyta</taxon>
        <taxon>Tracheophyta</taxon>
        <taxon>Spermatophyta</taxon>
        <taxon>Magnoliopsida</taxon>
        <taxon>eudicotyledons</taxon>
        <taxon>Gunneridae</taxon>
        <taxon>Pentapetalae</taxon>
        <taxon>asterids</taxon>
        <taxon>lamiids</taxon>
        <taxon>Lamiales</taxon>
        <taxon>Pedaliaceae</taxon>
        <taxon>Sesamum</taxon>
    </lineage>
</organism>
<protein>
    <recommendedName>
        <fullName evidence="2">Reverse transcriptase</fullName>
    </recommendedName>
</protein>
<reference evidence="1" key="2">
    <citation type="journal article" date="2024" name="Plant">
        <title>Genomic evolution and insights into agronomic trait innovations of Sesamum species.</title>
        <authorList>
            <person name="Miao H."/>
            <person name="Wang L."/>
            <person name="Qu L."/>
            <person name="Liu H."/>
            <person name="Sun Y."/>
            <person name="Le M."/>
            <person name="Wang Q."/>
            <person name="Wei S."/>
            <person name="Zheng Y."/>
            <person name="Lin W."/>
            <person name="Duan Y."/>
            <person name="Cao H."/>
            <person name="Xiong S."/>
            <person name="Wang X."/>
            <person name="Wei L."/>
            <person name="Li C."/>
            <person name="Ma Q."/>
            <person name="Ju M."/>
            <person name="Zhao R."/>
            <person name="Li G."/>
            <person name="Mu C."/>
            <person name="Tian Q."/>
            <person name="Mei H."/>
            <person name="Zhang T."/>
            <person name="Gao T."/>
            <person name="Zhang H."/>
        </authorList>
    </citation>
    <scope>NUCLEOTIDE SEQUENCE</scope>
    <source>
        <strain evidence="1">G02</strain>
    </source>
</reference>
<dbReference type="AlphaFoldDB" id="A0AAW2S599"/>
<comment type="caution">
    <text evidence="1">The sequence shown here is derived from an EMBL/GenBank/DDBJ whole genome shotgun (WGS) entry which is preliminary data.</text>
</comment>
<name>A0AAW2S599_SESRA</name>
<gene>
    <name evidence="1" type="ORF">Sradi_2638500</name>
</gene>
<reference evidence="1" key="1">
    <citation type="submission" date="2020-06" db="EMBL/GenBank/DDBJ databases">
        <authorList>
            <person name="Li T."/>
            <person name="Hu X."/>
            <person name="Zhang T."/>
            <person name="Song X."/>
            <person name="Zhang H."/>
            <person name="Dai N."/>
            <person name="Sheng W."/>
            <person name="Hou X."/>
            <person name="Wei L."/>
        </authorList>
    </citation>
    <scope>NUCLEOTIDE SEQUENCE</scope>
    <source>
        <strain evidence="1">G02</strain>
        <tissue evidence="1">Leaf</tissue>
    </source>
</reference>
<dbReference type="EMBL" id="JACGWJ010000011">
    <property type="protein sequence ID" value="KAL0387567.1"/>
    <property type="molecule type" value="Genomic_DNA"/>
</dbReference>
<accession>A0AAW2S599</accession>
<evidence type="ECO:0000313" key="1">
    <source>
        <dbReference type="EMBL" id="KAL0387567.1"/>
    </source>
</evidence>
<evidence type="ECO:0008006" key="2">
    <source>
        <dbReference type="Google" id="ProtNLM"/>
    </source>
</evidence>
<sequence length="120" mass="13296">MDVKTTFLYGEPEEEIYMEQPEGFVAHGSCIEIITETKSCLKNKFEMKDRCEVDVILGIKLIRSTNRVLRYLKGTVSLVIHYGRFPTVLEGYSDASWIAKNSGSNGCSGYVFTLGGGAVS</sequence>
<proteinExistence type="predicted"/>